<dbReference type="SUPFAM" id="SSF56300">
    <property type="entry name" value="Metallo-dependent phosphatases"/>
    <property type="match status" value="1"/>
</dbReference>
<evidence type="ECO:0000256" key="1">
    <source>
        <dbReference type="SAM" id="MobiDB-lite"/>
    </source>
</evidence>
<organism evidence="2 3">
    <name type="scientific">Dendrobium catenatum</name>
    <dbReference type="NCBI Taxonomy" id="906689"/>
    <lineage>
        <taxon>Eukaryota</taxon>
        <taxon>Viridiplantae</taxon>
        <taxon>Streptophyta</taxon>
        <taxon>Embryophyta</taxon>
        <taxon>Tracheophyta</taxon>
        <taxon>Spermatophyta</taxon>
        <taxon>Magnoliopsida</taxon>
        <taxon>Liliopsida</taxon>
        <taxon>Asparagales</taxon>
        <taxon>Orchidaceae</taxon>
        <taxon>Epidendroideae</taxon>
        <taxon>Malaxideae</taxon>
        <taxon>Dendrobiinae</taxon>
        <taxon>Dendrobium</taxon>
    </lineage>
</organism>
<reference evidence="2 3" key="2">
    <citation type="journal article" date="2017" name="Nature">
        <title>The Apostasia genome and the evolution of orchids.</title>
        <authorList>
            <person name="Zhang G.Q."/>
            <person name="Liu K.W."/>
            <person name="Li Z."/>
            <person name="Lohaus R."/>
            <person name="Hsiao Y.Y."/>
            <person name="Niu S.C."/>
            <person name="Wang J.Y."/>
            <person name="Lin Y.C."/>
            <person name="Xu Q."/>
            <person name="Chen L.J."/>
            <person name="Yoshida K."/>
            <person name="Fujiwara S."/>
            <person name="Wang Z.W."/>
            <person name="Zhang Y.Q."/>
            <person name="Mitsuda N."/>
            <person name="Wang M."/>
            <person name="Liu G.H."/>
            <person name="Pecoraro L."/>
            <person name="Huang H.X."/>
            <person name="Xiao X.J."/>
            <person name="Lin M."/>
            <person name="Wu X.Y."/>
            <person name="Wu W.L."/>
            <person name="Chen Y.Y."/>
            <person name="Chang S.B."/>
            <person name="Sakamoto S."/>
            <person name="Ohme-Takagi M."/>
            <person name="Yagi M."/>
            <person name="Zeng S.J."/>
            <person name="Shen C.Y."/>
            <person name="Yeh C.M."/>
            <person name="Luo Y.B."/>
            <person name="Tsai W.C."/>
            <person name="Van de Peer Y."/>
            <person name="Liu Z.J."/>
        </authorList>
    </citation>
    <scope>NUCLEOTIDE SEQUENCE [LARGE SCALE GENOMIC DNA]</scope>
    <source>
        <tissue evidence="2">The whole plant</tissue>
    </source>
</reference>
<dbReference type="AlphaFoldDB" id="A0A2I0XCI3"/>
<dbReference type="Proteomes" id="UP000233837">
    <property type="component" value="Unassembled WGS sequence"/>
</dbReference>
<proteinExistence type="predicted"/>
<sequence length="419" mass="46460">MNTPRGDWESWPQGVDSRRAGQQWVVSNGKSAGTSLDRRFDNLASNFSQSLGSSDRSVENGKSFWTDYRIGHRNLDTRPFADSVDRLAESSSGEEIRRDKAERGRLGLSLGKQHVGYSRLDMPVLKLSVVGGRPFSSGGDKIFRPKLLSQRSFPNDIASSIFSIVPQCKFCSLLQSRSAISAHCYWKLSETCSLMACDYSQQRRDSYVFKQHLDKNFSKGQVGFYASNIHISIWQLYTYGVRNLEESKKKIINAALGAPDGHSLIFLAHNGPSGLGSKIDDICGKDWVFGGGDHGDSDLAQALLELRSKQLPIPLVVFGHMHKGLAYGGLRKMIVVGADGTIYLNGAIVPRVKNLHGRAGSSKTNNELHPEVRNEDGTVRAFSVVDIEKGRVKKISETWILVTSKRTALEQENILFQRP</sequence>
<dbReference type="EMBL" id="KZ501977">
    <property type="protein sequence ID" value="PKU85627.1"/>
    <property type="molecule type" value="Genomic_DNA"/>
</dbReference>
<gene>
    <name evidence="2" type="ORF">MA16_Dca003368</name>
</gene>
<evidence type="ECO:0000313" key="3">
    <source>
        <dbReference type="Proteomes" id="UP000233837"/>
    </source>
</evidence>
<dbReference type="PANTHER" id="PTHR35769:SF2">
    <property type="entry name" value="CALCINEURIN-LIKE METALLO-PHOSPHOESTERASE SUPERFAMILY PROTEIN"/>
    <property type="match status" value="1"/>
</dbReference>
<keyword evidence="3" id="KW-1185">Reference proteome</keyword>
<evidence type="ECO:0000313" key="2">
    <source>
        <dbReference type="EMBL" id="PKU85627.1"/>
    </source>
</evidence>
<protein>
    <recommendedName>
        <fullName evidence="4">Calcineurin-like phosphoesterase domain-containing protein</fullName>
    </recommendedName>
</protein>
<reference evidence="2 3" key="1">
    <citation type="journal article" date="2016" name="Sci. Rep.">
        <title>The Dendrobium catenatum Lindl. genome sequence provides insights into polysaccharide synthase, floral development and adaptive evolution.</title>
        <authorList>
            <person name="Zhang G.Q."/>
            <person name="Xu Q."/>
            <person name="Bian C."/>
            <person name="Tsai W.C."/>
            <person name="Yeh C.M."/>
            <person name="Liu K.W."/>
            <person name="Yoshida K."/>
            <person name="Zhang L.S."/>
            <person name="Chang S.B."/>
            <person name="Chen F."/>
            <person name="Shi Y."/>
            <person name="Su Y.Y."/>
            <person name="Zhang Y.Q."/>
            <person name="Chen L.J."/>
            <person name="Yin Y."/>
            <person name="Lin M."/>
            <person name="Huang H."/>
            <person name="Deng H."/>
            <person name="Wang Z.W."/>
            <person name="Zhu S.L."/>
            <person name="Zhao X."/>
            <person name="Deng C."/>
            <person name="Niu S.C."/>
            <person name="Huang J."/>
            <person name="Wang M."/>
            <person name="Liu G.H."/>
            <person name="Yang H.J."/>
            <person name="Xiao X.J."/>
            <person name="Hsiao Y.Y."/>
            <person name="Wu W.L."/>
            <person name="Chen Y.Y."/>
            <person name="Mitsuda N."/>
            <person name="Ohme-Takagi M."/>
            <person name="Luo Y.B."/>
            <person name="Van de Peer Y."/>
            <person name="Liu Z.J."/>
        </authorList>
    </citation>
    <scope>NUCLEOTIDE SEQUENCE [LARGE SCALE GENOMIC DNA]</scope>
    <source>
        <tissue evidence="2">The whole plant</tissue>
    </source>
</reference>
<dbReference type="InterPro" id="IPR029052">
    <property type="entry name" value="Metallo-depent_PP-like"/>
</dbReference>
<evidence type="ECO:0008006" key="4">
    <source>
        <dbReference type="Google" id="ProtNLM"/>
    </source>
</evidence>
<accession>A0A2I0XCI3</accession>
<dbReference type="PANTHER" id="PTHR35769">
    <property type="entry name" value="CALCINEURIN-LIKE METALLO-PHOSPHOESTERASE SUPERFAMILY PROTEIN"/>
    <property type="match status" value="1"/>
</dbReference>
<name>A0A2I0XCI3_9ASPA</name>
<feature type="region of interest" description="Disordered" evidence="1">
    <location>
        <begin position="1"/>
        <end position="32"/>
    </location>
</feature>
<dbReference type="InterPro" id="IPR027629">
    <property type="entry name" value="DevT-like"/>
</dbReference>